<dbReference type="EMBL" id="LS974618">
    <property type="protein sequence ID" value="CAG7896289.1"/>
    <property type="molecule type" value="Genomic_DNA"/>
</dbReference>
<evidence type="ECO:0000313" key="2">
    <source>
        <dbReference type="Proteomes" id="UP000694005"/>
    </source>
</evidence>
<dbReference type="AlphaFoldDB" id="A0A8D9HDE5"/>
<protein>
    <recommendedName>
        <fullName evidence="3">Reverse transcriptase zinc-binding domain-containing protein</fullName>
    </recommendedName>
</protein>
<feature type="non-terminal residue" evidence="1">
    <location>
        <position position="206"/>
    </location>
</feature>
<organism evidence="1 2">
    <name type="scientific">Brassica campestris</name>
    <name type="common">Field mustard</name>
    <dbReference type="NCBI Taxonomy" id="3711"/>
    <lineage>
        <taxon>Eukaryota</taxon>
        <taxon>Viridiplantae</taxon>
        <taxon>Streptophyta</taxon>
        <taxon>Embryophyta</taxon>
        <taxon>Tracheophyta</taxon>
        <taxon>Spermatophyta</taxon>
        <taxon>Magnoliopsida</taxon>
        <taxon>eudicotyledons</taxon>
        <taxon>Gunneridae</taxon>
        <taxon>Pentapetalae</taxon>
        <taxon>rosids</taxon>
        <taxon>malvids</taxon>
        <taxon>Brassicales</taxon>
        <taxon>Brassicaceae</taxon>
        <taxon>Brassiceae</taxon>
        <taxon>Brassica</taxon>
    </lineage>
</organism>
<accession>A0A8D9HDE5</accession>
<dbReference type="PANTHER" id="PTHR33116:SF86">
    <property type="entry name" value="REVERSE TRANSCRIPTASE DOMAIN-CONTAINING PROTEIN"/>
    <property type="match status" value="1"/>
</dbReference>
<dbReference type="PANTHER" id="PTHR33116">
    <property type="entry name" value="REVERSE TRANSCRIPTASE ZINC-BINDING DOMAIN-CONTAINING PROTEIN-RELATED-RELATED"/>
    <property type="match status" value="1"/>
</dbReference>
<proteinExistence type="predicted"/>
<name>A0A8D9HDE5_BRACM</name>
<sequence length="206" mass="23538">MLKSILSSIPNHTIQCFKLPLSLCKRIQSALTRFWWDSNTGTRKMSWVTWDTMTRAKKDGGLGFRDIQCFNDALLAKLSWRILESPSCLLARVLKGKYFHDQEFLQVTPPASCSHGWRGILIGRDLLKQHLGWAIGNGDKVLAWQDDWLSLSEVERPMGPIPEGECNLKVADLISMESKEWDKQRIERSFPLLLGNILSIKPSKWG</sequence>
<evidence type="ECO:0000313" key="1">
    <source>
        <dbReference type="EMBL" id="CAG7896289.1"/>
    </source>
</evidence>
<reference evidence="1 2" key="1">
    <citation type="submission" date="2021-07" db="EMBL/GenBank/DDBJ databases">
        <authorList>
            <consortium name="Genoscope - CEA"/>
            <person name="William W."/>
        </authorList>
    </citation>
    <scope>NUCLEOTIDE SEQUENCE [LARGE SCALE GENOMIC DNA]</scope>
</reference>
<gene>
    <name evidence="1" type="ORF">BRAPAZ1V2_A02P52410.2</name>
</gene>
<evidence type="ECO:0008006" key="3">
    <source>
        <dbReference type="Google" id="ProtNLM"/>
    </source>
</evidence>
<dbReference type="Proteomes" id="UP000694005">
    <property type="component" value="Chromosome A02"/>
</dbReference>
<dbReference type="Gramene" id="A02p52410.2_BraZ1">
    <property type="protein sequence ID" value="A02p52410.2_BraZ1.CDS.1"/>
    <property type="gene ID" value="A02g52410.2_BraZ1"/>
</dbReference>